<proteinExistence type="predicted"/>
<dbReference type="Proteomes" id="UP000254808">
    <property type="component" value="Chromosome"/>
</dbReference>
<dbReference type="GO" id="GO:0019171">
    <property type="term" value="F:(3R)-hydroxyacyl-[acyl-carrier-protein] dehydratase activity"/>
    <property type="evidence" value="ECO:0007669"/>
    <property type="project" value="TreeGrafter"/>
</dbReference>
<dbReference type="EMBL" id="CP027806">
    <property type="protein sequence ID" value="AXJ00017.1"/>
    <property type="molecule type" value="Genomic_DNA"/>
</dbReference>
<dbReference type="CDD" id="cd03449">
    <property type="entry name" value="R_hydratase"/>
    <property type="match status" value="1"/>
</dbReference>
<evidence type="ECO:0000259" key="2">
    <source>
        <dbReference type="Pfam" id="PF01575"/>
    </source>
</evidence>
<dbReference type="PANTHER" id="PTHR43437">
    <property type="entry name" value="HYDROXYACYL-THIOESTER DEHYDRATASE TYPE 2, MITOCHONDRIAL-RELATED"/>
    <property type="match status" value="1"/>
</dbReference>
<name>A0A345UHR5_9BACT</name>
<protein>
    <submittedName>
        <fullName evidence="3">3-hydroxybutyryl-CoA dehydratase</fullName>
    </submittedName>
</protein>
<dbReference type="RefSeq" id="WP_114983330.1">
    <property type="nucleotide sequence ID" value="NZ_CP027806.1"/>
</dbReference>
<dbReference type="InterPro" id="IPR029069">
    <property type="entry name" value="HotDog_dom_sf"/>
</dbReference>
<evidence type="ECO:0000313" key="3">
    <source>
        <dbReference type="EMBL" id="AXJ00017.1"/>
    </source>
</evidence>
<keyword evidence="1" id="KW-0456">Lyase</keyword>
<dbReference type="InterPro" id="IPR050965">
    <property type="entry name" value="UPF0336/Enoyl-CoA_hydratase"/>
</dbReference>
<dbReference type="InterPro" id="IPR002539">
    <property type="entry name" value="MaoC-like_dom"/>
</dbReference>
<dbReference type="KEGG" id="cprv:CYPRO_0733"/>
<reference evidence="3 4" key="1">
    <citation type="submission" date="2018-03" db="EMBL/GenBank/DDBJ databases">
        <title>Phenotypic and genomic properties of Cyclonatronum proteinivorum gen. nov., sp. nov., a haloalkaliphilic bacteroidete from soda lakes possessing Na+-translocating rhodopsin.</title>
        <authorList>
            <person name="Toshchakov S.V."/>
            <person name="Korzhenkov A."/>
            <person name="Samarov N.I."/>
            <person name="Kublanov I.V."/>
            <person name="Muntyan M.S."/>
            <person name="Sorokin D.Y."/>
        </authorList>
    </citation>
    <scope>NUCLEOTIDE SEQUENCE [LARGE SCALE GENOMIC DNA]</scope>
    <source>
        <strain evidence="3 4">Omega</strain>
    </source>
</reference>
<gene>
    <name evidence="3" type="ORF">CYPRO_0733</name>
</gene>
<accession>A0A345UHR5</accession>
<dbReference type="FunFam" id="3.10.129.10:FF:000042">
    <property type="entry name" value="MaoC domain protein dehydratase"/>
    <property type="match status" value="1"/>
</dbReference>
<dbReference type="AlphaFoldDB" id="A0A345UHR5"/>
<dbReference type="SUPFAM" id="SSF54637">
    <property type="entry name" value="Thioesterase/thiol ester dehydrase-isomerase"/>
    <property type="match status" value="1"/>
</dbReference>
<dbReference type="PANTHER" id="PTHR43437:SF3">
    <property type="entry name" value="HYDROXYACYL-THIOESTER DEHYDRATASE TYPE 2, MITOCHONDRIAL"/>
    <property type="match status" value="1"/>
</dbReference>
<organism evidence="3 4">
    <name type="scientific">Cyclonatronum proteinivorum</name>
    <dbReference type="NCBI Taxonomy" id="1457365"/>
    <lineage>
        <taxon>Bacteria</taxon>
        <taxon>Pseudomonadati</taxon>
        <taxon>Balneolota</taxon>
        <taxon>Balneolia</taxon>
        <taxon>Balneolales</taxon>
        <taxon>Cyclonatronaceae</taxon>
        <taxon>Cyclonatronum</taxon>
    </lineage>
</organism>
<sequence length="140" mass="15105">MKRLTIHDLKTGDRAEFSKTISEHDVYAFAGITGDFNPLHVDAEYAAKTRFGARISHGALLAGLISTVVGMKLPGPGALYASQSLKFLRPVYIGDTITAFAEVSDLDAERNRVRLRTGCTNQKGEAVAEGESVLLPSKEP</sequence>
<evidence type="ECO:0000256" key="1">
    <source>
        <dbReference type="ARBA" id="ARBA00023239"/>
    </source>
</evidence>
<dbReference type="OrthoDB" id="9801625at2"/>
<dbReference type="Gene3D" id="3.10.129.10">
    <property type="entry name" value="Hotdog Thioesterase"/>
    <property type="match status" value="1"/>
</dbReference>
<dbReference type="Pfam" id="PF01575">
    <property type="entry name" value="MaoC_dehydratas"/>
    <property type="match status" value="1"/>
</dbReference>
<keyword evidence="4" id="KW-1185">Reference proteome</keyword>
<evidence type="ECO:0000313" key="4">
    <source>
        <dbReference type="Proteomes" id="UP000254808"/>
    </source>
</evidence>
<feature type="domain" description="MaoC-like" evidence="2">
    <location>
        <begin position="15"/>
        <end position="112"/>
    </location>
</feature>
<dbReference type="GO" id="GO:0006633">
    <property type="term" value="P:fatty acid biosynthetic process"/>
    <property type="evidence" value="ECO:0007669"/>
    <property type="project" value="TreeGrafter"/>
</dbReference>